<dbReference type="AlphaFoldDB" id="A0AA36JB98"/>
<evidence type="ECO:0000313" key="1">
    <source>
        <dbReference type="EMBL" id="CAJ1401881.1"/>
    </source>
</evidence>
<gene>
    <name evidence="1" type="ORF">EVOR1521_LOCUS24923</name>
</gene>
<name>A0AA36JB98_9DINO</name>
<protein>
    <submittedName>
        <fullName evidence="1">Uncharacterized protein</fullName>
    </submittedName>
</protein>
<comment type="caution">
    <text evidence="1">The sequence shown here is derived from an EMBL/GenBank/DDBJ whole genome shotgun (WGS) entry which is preliminary data.</text>
</comment>
<dbReference type="Proteomes" id="UP001178507">
    <property type="component" value="Unassembled WGS sequence"/>
</dbReference>
<proteinExistence type="predicted"/>
<sequence length="253" mass="27708">MRRQGYRGTPSGGQRRCTGAFVAAAAAVCLLAGRSSGSWVSGWRQCPEVSRISIRSRQADAPDASPGRRDAAAVLAASLLVGSPATAKDVVQVPAPVPPKPSKNPAIYNLQVVGWKREPYGRMALYLQAVTQRFIQDMETSVFGGKSFIHWTTEPESDDFFKFDVVDRSNYNEAAKSGQILIDSDMSVPENGLEVYVYKDKEARDDLTKKILVEDLVIIPTELQEAVRVIQKTPFPPFVGGEETFTGLRVTVD</sequence>
<evidence type="ECO:0000313" key="2">
    <source>
        <dbReference type="Proteomes" id="UP001178507"/>
    </source>
</evidence>
<keyword evidence="2" id="KW-1185">Reference proteome</keyword>
<dbReference type="EMBL" id="CAUJNA010003432">
    <property type="protein sequence ID" value="CAJ1401881.1"/>
    <property type="molecule type" value="Genomic_DNA"/>
</dbReference>
<organism evidence="1 2">
    <name type="scientific">Effrenium voratum</name>
    <dbReference type="NCBI Taxonomy" id="2562239"/>
    <lineage>
        <taxon>Eukaryota</taxon>
        <taxon>Sar</taxon>
        <taxon>Alveolata</taxon>
        <taxon>Dinophyceae</taxon>
        <taxon>Suessiales</taxon>
        <taxon>Symbiodiniaceae</taxon>
        <taxon>Effrenium</taxon>
    </lineage>
</organism>
<reference evidence="1" key="1">
    <citation type="submission" date="2023-08" db="EMBL/GenBank/DDBJ databases">
        <authorList>
            <person name="Chen Y."/>
            <person name="Shah S."/>
            <person name="Dougan E. K."/>
            <person name="Thang M."/>
            <person name="Chan C."/>
        </authorList>
    </citation>
    <scope>NUCLEOTIDE SEQUENCE</scope>
</reference>
<accession>A0AA36JB98</accession>